<dbReference type="Proteomes" id="UP001431209">
    <property type="component" value="Unassembled WGS sequence"/>
</dbReference>
<protein>
    <recommendedName>
        <fullName evidence="3">SAM domain-containing protein</fullName>
    </recommendedName>
</protein>
<evidence type="ECO:0000313" key="1">
    <source>
        <dbReference type="EMBL" id="KAL0489057.1"/>
    </source>
</evidence>
<evidence type="ECO:0000313" key="2">
    <source>
        <dbReference type="Proteomes" id="UP001431209"/>
    </source>
</evidence>
<reference evidence="1 2" key="1">
    <citation type="submission" date="2024-03" db="EMBL/GenBank/DDBJ databases">
        <title>The Acrasis kona genome and developmental transcriptomes reveal deep origins of eukaryotic multicellular pathways.</title>
        <authorList>
            <person name="Sheikh S."/>
            <person name="Fu C.-J."/>
            <person name="Brown M.W."/>
            <person name="Baldauf S.L."/>
        </authorList>
    </citation>
    <scope>NUCLEOTIDE SEQUENCE [LARGE SCALE GENOMIC DNA]</scope>
    <source>
        <strain evidence="1 2">ATCC MYA-3509</strain>
    </source>
</reference>
<accession>A0AAW2ZIC2</accession>
<dbReference type="AlphaFoldDB" id="A0AAW2ZIC2"/>
<name>A0AAW2ZIC2_9EUKA</name>
<proteinExistence type="predicted"/>
<feature type="non-terminal residue" evidence="1">
    <location>
        <position position="186"/>
    </location>
</feature>
<sequence length="186" mass="21666">MKENVAGVQSRYNRRDAQLFGDKNNCGEAKDCQQRCCTNSRANSLDDCKYSETKKRKHDDCQDEDYSRYRPKARLSPLQKILLQDDRFFEPIVIETDESDCDEIVNIMKNYQNPLKWSSSRLASWMYNNLTGPDSLTRLEVYNSIEEQEVTAEQLLVMSEDEYEEELGVDMKLYGESMVSVVARLN</sequence>
<organism evidence="1 2">
    <name type="scientific">Acrasis kona</name>
    <dbReference type="NCBI Taxonomy" id="1008807"/>
    <lineage>
        <taxon>Eukaryota</taxon>
        <taxon>Discoba</taxon>
        <taxon>Heterolobosea</taxon>
        <taxon>Tetramitia</taxon>
        <taxon>Eutetramitia</taxon>
        <taxon>Acrasidae</taxon>
        <taxon>Acrasis</taxon>
    </lineage>
</organism>
<gene>
    <name evidence="1" type="ORF">AKO1_013834</name>
</gene>
<keyword evidence="2" id="KW-1185">Reference proteome</keyword>
<comment type="caution">
    <text evidence="1">The sequence shown here is derived from an EMBL/GenBank/DDBJ whole genome shotgun (WGS) entry which is preliminary data.</text>
</comment>
<evidence type="ECO:0008006" key="3">
    <source>
        <dbReference type="Google" id="ProtNLM"/>
    </source>
</evidence>
<dbReference type="EMBL" id="JAOPGA020001510">
    <property type="protein sequence ID" value="KAL0489057.1"/>
    <property type="molecule type" value="Genomic_DNA"/>
</dbReference>